<dbReference type="Proteomes" id="UP001458880">
    <property type="component" value="Unassembled WGS sequence"/>
</dbReference>
<reference evidence="1 2" key="1">
    <citation type="journal article" date="2024" name="BMC Genomics">
        <title>De novo assembly and annotation of Popillia japonica's genome with initial clues to its potential as an invasive pest.</title>
        <authorList>
            <person name="Cucini C."/>
            <person name="Boschi S."/>
            <person name="Funari R."/>
            <person name="Cardaioli E."/>
            <person name="Iannotti N."/>
            <person name="Marturano G."/>
            <person name="Paoli F."/>
            <person name="Bruttini M."/>
            <person name="Carapelli A."/>
            <person name="Frati F."/>
            <person name="Nardi F."/>
        </authorList>
    </citation>
    <scope>NUCLEOTIDE SEQUENCE [LARGE SCALE GENOMIC DNA]</scope>
    <source>
        <strain evidence="1">DMR45628</strain>
    </source>
</reference>
<evidence type="ECO:0000313" key="2">
    <source>
        <dbReference type="Proteomes" id="UP001458880"/>
    </source>
</evidence>
<evidence type="ECO:0000313" key="1">
    <source>
        <dbReference type="EMBL" id="KAK9730744.1"/>
    </source>
</evidence>
<comment type="caution">
    <text evidence="1">The sequence shown here is derived from an EMBL/GenBank/DDBJ whole genome shotgun (WGS) entry which is preliminary data.</text>
</comment>
<accession>A0AAW1L9W3</accession>
<organism evidence="1 2">
    <name type="scientific">Popillia japonica</name>
    <name type="common">Japanese beetle</name>
    <dbReference type="NCBI Taxonomy" id="7064"/>
    <lineage>
        <taxon>Eukaryota</taxon>
        <taxon>Metazoa</taxon>
        <taxon>Ecdysozoa</taxon>
        <taxon>Arthropoda</taxon>
        <taxon>Hexapoda</taxon>
        <taxon>Insecta</taxon>
        <taxon>Pterygota</taxon>
        <taxon>Neoptera</taxon>
        <taxon>Endopterygota</taxon>
        <taxon>Coleoptera</taxon>
        <taxon>Polyphaga</taxon>
        <taxon>Scarabaeiformia</taxon>
        <taxon>Scarabaeidae</taxon>
        <taxon>Rutelinae</taxon>
        <taxon>Popillia</taxon>
    </lineage>
</organism>
<gene>
    <name evidence="1" type="ORF">QE152_g14336</name>
</gene>
<dbReference type="AlphaFoldDB" id="A0AAW1L9W3"/>
<name>A0AAW1L9W3_POPJA</name>
<keyword evidence="1" id="KW-0238">DNA-binding</keyword>
<keyword evidence="2" id="KW-1185">Reference proteome</keyword>
<sequence length="68" mass="8035">MLPGFLAPQSVDDQIMDVYVANIVYPNIQNDRLPQRVGCYSADRTTIINAFRIINIFNEYHWKHMFIF</sequence>
<dbReference type="EMBL" id="JASPKY010000143">
    <property type="protein sequence ID" value="KAK9730744.1"/>
    <property type="molecule type" value="Genomic_DNA"/>
</dbReference>
<protein>
    <submittedName>
        <fullName evidence="1">Tc5 transposase DNA-binding domain</fullName>
    </submittedName>
</protein>
<dbReference type="GO" id="GO:0003677">
    <property type="term" value="F:DNA binding"/>
    <property type="evidence" value="ECO:0007669"/>
    <property type="project" value="UniProtKB-KW"/>
</dbReference>
<proteinExistence type="predicted"/>